<proteinExistence type="inferred from homology"/>
<dbReference type="Proteomes" id="UP000007799">
    <property type="component" value="Unassembled WGS sequence"/>
</dbReference>
<dbReference type="PROSITE" id="PS50926">
    <property type="entry name" value="TRAM"/>
    <property type="match status" value="1"/>
</dbReference>
<dbReference type="SFLD" id="SFLDG01061">
    <property type="entry name" value="methylthiotransferase"/>
    <property type="match status" value="1"/>
</dbReference>
<dbReference type="InterPro" id="IPR007197">
    <property type="entry name" value="rSAM"/>
</dbReference>
<feature type="compositionally biased region" description="Low complexity" evidence="8">
    <location>
        <begin position="39"/>
        <end position="60"/>
    </location>
</feature>
<name>F2TX33_SALR5</name>
<organism evidence="14">
    <name type="scientific">Salpingoeca rosetta (strain ATCC 50818 / BSB-021)</name>
    <dbReference type="NCBI Taxonomy" id="946362"/>
    <lineage>
        <taxon>Eukaryota</taxon>
        <taxon>Choanoflagellata</taxon>
        <taxon>Craspedida</taxon>
        <taxon>Salpingoecidae</taxon>
        <taxon>Salpingoeca</taxon>
    </lineage>
</organism>
<dbReference type="PROSITE" id="PS51449">
    <property type="entry name" value="MTTASE_N"/>
    <property type="match status" value="1"/>
</dbReference>
<dbReference type="GO" id="GO:0046872">
    <property type="term" value="F:metal ion binding"/>
    <property type="evidence" value="ECO:0007669"/>
    <property type="project" value="UniProtKB-KW"/>
</dbReference>
<evidence type="ECO:0000256" key="6">
    <source>
        <dbReference type="ARBA" id="ARBA00023004"/>
    </source>
</evidence>
<dbReference type="InterPro" id="IPR058240">
    <property type="entry name" value="rSAM_sf"/>
</dbReference>
<dbReference type="NCBIfam" id="TIGR01574">
    <property type="entry name" value="miaB-methiolase"/>
    <property type="match status" value="1"/>
</dbReference>
<dbReference type="Pfam" id="PF04055">
    <property type="entry name" value="Radical_SAM"/>
    <property type="match status" value="1"/>
</dbReference>
<dbReference type="GO" id="GO:0080090">
    <property type="term" value="P:regulation of primary metabolic process"/>
    <property type="evidence" value="ECO:0007669"/>
    <property type="project" value="UniProtKB-ARBA"/>
</dbReference>
<dbReference type="FunFam" id="3.80.30.20:FF:000003">
    <property type="entry name" value="CDK5 regulatory subunit-associated protein 1"/>
    <property type="match status" value="1"/>
</dbReference>
<keyword evidence="5" id="KW-0479">Metal-binding</keyword>
<evidence type="ECO:0000313" key="13">
    <source>
        <dbReference type="EMBL" id="EGD75942.1"/>
    </source>
</evidence>
<dbReference type="InterPro" id="IPR006463">
    <property type="entry name" value="MiaB_methiolase"/>
</dbReference>
<dbReference type="FunFam" id="3.40.50.12160:FF:000003">
    <property type="entry name" value="CDK5 regulatory subunit-associated protein 1"/>
    <property type="match status" value="1"/>
</dbReference>
<keyword evidence="9" id="KW-0732">Signal</keyword>
<evidence type="ECO:0000256" key="3">
    <source>
        <dbReference type="ARBA" id="ARBA00022485"/>
    </source>
</evidence>
<dbReference type="Pfam" id="PF00919">
    <property type="entry name" value="UPF0004"/>
    <property type="match status" value="1"/>
</dbReference>
<feature type="domain" description="MTTase N-terminal" evidence="11">
    <location>
        <begin position="123"/>
        <end position="242"/>
    </location>
</feature>
<gene>
    <name evidence="13" type="ORF">PTSG_00650</name>
</gene>
<dbReference type="GO" id="GO:0005739">
    <property type="term" value="C:mitochondrion"/>
    <property type="evidence" value="ECO:0007669"/>
    <property type="project" value="TreeGrafter"/>
</dbReference>
<dbReference type="NCBIfam" id="TIGR00089">
    <property type="entry name" value="MiaB/RimO family radical SAM methylthiotransferase"/>
    <property type="match status" value="1"/>
</dbReference>
<reference evidence="13" key="1">
    <citation type="submission" date="2009-08" db="EMBL/GenBank/DDBJ databases">
        <title>Annotation of Salpingoeca rosetta.</title>
        <authorList>
            <consortium name="The Broad Institute Genome Sequencing Platform"/>
            <person name="Russ C."/>
            <person name="Cuomo C."/>
            <person name="Burger G."/>
            <person name="Gray M.W."/>
            <person name="Holland P.W.H."/>
            <person name="King N."/>
            <person name="Lang F.B.F."/>
            <person name="Roger A.J."/>
            <person name="Ruiz-Trillo I."/>
            <person name="Young S.K."/>
            <person name="Zeng Q."/>
            <person name="Gargeya S."/>
            <person name="Alvarado L."/>
            <person name="Berlin A."/>
            <person name="Chapman S.B."/>
            <person name="Chen Z."/>
            <person name="Freedman E."/>
            <person name="Gellesch M."/>
            <person name="Goldberg J."/>
            <person name="Griggs A."/>
            <person name="Gujja S."/>
            <person name="Heilman E."/>
            <person name="Heiman D."/>
            <person name="Howarth C."/>
            <person name="Mehta T."/>
            <person name="Neiman D."/>
            <person name="Pearson M."/>
            <person name="Roberts A."/>
            <person name="Saif S."/>
            <person name="Shea T."/>
            <person name="Shenoy N."/>
            <person name="Sisk P."/>
            <person name="Stolte C."/>
            <person name="Sykes S."/>
            <person name="White J."/>
            <person name="Yandava C."/>
            <person name="Haas B."/>
            <person name="Nusbaum C."/>
            <person name="Birren B."/>
        </authorList>
    </citation>
    <scope>NUCLEOTIDE SEQUENCE [LARGE SCALE GENOMIC DNA]</scope>
    <source>
        <strain evidence="13">ATCC 50818</strain>
    </source>
</reference>
<dbReference type="GeneID" id="16078714"/>
<dbReference type="Pfam" id="PF01938">
    <property type="entry name" value="TRAM"/>
    <property type="match status" value="1"/>
</dbReference>
<evidence type="ECO:0000256" key="8">
    <source>
        <dbReference type="SAM" id="MobiDB-lite"/>
    </source>
</evidence>
<comment type="cofactor">
    <cofactor evidence="1">
        <name>[4Fe-4S] cluster</name>
        <dbReference type="ChEBI" id="CHEBI:49883"/>
    </cofactor>
</comment>
<comment type="similarity">
    <text evidence="2">Belongs to the methylthiotransferase family. MiaB subfamily.</text>
</comment>
<evidence type="ECO:0000256" key="1">
    <source>
        <dbReference type="ARBA" id="ARBA00001966"/>
    </source>
</evidence>
<evidence type="ECO:0000256" key="4">
    <source>
        <dbReference type="ARBA" id="ARBA00022691"/>
    </source>
</evidence>
<dbReference type="HAMAP" id="MF_01864">
    <property type="entry name" value="tRNA_metthiotr_MiaB"/>
    <property type="match status" value="1"/>
</dbReference>
<dbReference type="EMBL" id="GL832956">
    <property type="protein sequence ID" value="EGD75942.1"/>
    <property type="molecule type" value="Genomic_DNA"/>
</dbReference>
<dbReference type="PANTHER" id="PTHR43020:SF2">
    <property type="entry name" value="MITOCHONDRIAL TRNA METHYLTHIOTRANSFERASE CDK5RAP1"/>
    <property type="match status" value="1"/>
</dbReference>
<dbReference type="PANTHER" id="PTHR43020">
    <property type="entry name" value="CDK5 REGULATORY SUBUNIT-ASSOCIATED PROTEIN 1"/>
    <property type="match status" value="1"/>
</dbReference>
<feature type="signal peptide" evidence="9">
    <location>
        <begin position="1"/>
        <end position="15"/>
    </location>
</feature>
<sequence>MALRMLLARVHGGGALSTAAPLSAAAQALALAGRRGHATTTAAGTTEAVATETTTASESKGTGGDESQQQRKPLKRRRQSFKQLKDFMPAPDGSVGSTPEMALGQGTVKQAFPPLAPSRLDGKRVLIQTYGCQMNVNDSELAWSILKEAGCEKATDVEEADIVLLVTCAIRENAETKVWTKLDQLSHIKRKRPKHKDLQIGVLGCMAERLKHKLVEESKCVDIVAGPDAYRELPTMLSRAAAGDTQVNVLLSLEETYADLTPVRHNPNSPSAFVSIQRGCDNMCSYCIVPFTRGRERSRPVSAILREVQQLSEQGVKEVTLLGQNVNSYLDHSQISVATAAPVVNTPGFKTIYKRKKDGITFAQLLEQVAQVDPEMRIRFTSPHPKDFPDEVLHVIRDHHNVCNQIHLPAQSGSDAVLDRMRRGYTHAAYCELVDRIHDLIPDVTLSSDFISGFCGETEADHLDTLRLLEYVKYDMAYLFAYSLREKTHAHRRLQDDVPEDVKLARLNDLIQLFHKHAKNNNAQRHGSVQTVLIESASKRSEDELVGRSDGNLKVIVPKTFTDARTAKQTTLRTGDYVLVEVNDSTSMSLRGTPMMLTSLVRSAEDTQYEQQLQQHLTPRASGAAPVQHHAM</sequence>
<evidence type="ECO:0000256" key="7">
    <source>
        <dbReference type="ARBA" id="ARBA00023014"/>
    </source>
</evidence>
<dbReference type="Gene3D" id="3.80.30.20">
    <property type="entry name" value="tm_1862 like domain"/>
    <property type="match status" value="1"/>
</dbReference>
<feature type="domain" description="TRAM" evidence="10">
    <location>
        <begin position="523"/>
        <end position="596"/>
    </location>
</feature>
<evidence type="ECO:0000259" key="11">
    <source>
        <dbReference type="PROSITE" id="PS51449"/>
    </source>
</evidence>
<evidence type="ECO:0000259" key="12">
    <source>
        <dbReference type="PROSITE" id="PS51918"/>
    </source>
</evidence>
<dbReference type="STRING" id="946362.F2TX33"/>
<dbReference type="InterPro" id="IPR005839">
    <property type="entry name" value="Methylthiotransferase"/>
</dbReference>
<dbReference type="InterPro" id="IPR038135">
    <property type="entry name" value="Methylthiotransferase_N_sf"/>
</dbReference>
<dbReference type="SFLD" id="SFLDG01082">
    <property type="entry name" value="B12-binding_domain_containing"/>
    <property type="match status" value="1"/>
</dbReference>
<feature type="region of interest" description="Disordered" evidence="8">
    <location>
        <begin position="39"/>
        <end position="78"/>
    </location>
</feature>
<dbReference type="Gene3D" id="3.40.50.12160">
    <property type="entry name" value="Methylthiotransferase, N-terminal domain"/>
    <property type="match status" value="1"/>
</dbReference>
<accession>F2TX33</accession>
<dbReference type="PROSITE" id="PS01278">
    <property type="entry name" value="MTTASE_RADICAL"/>
    <property type="match status" value="1"/>
</dbReference>
<feature type="domain" description="Radical SAM core" evidence="12">
    <location>
        <begin position="266"/>
        <end position="520"/>
    </location>
</feature>
<evidence type="ECO:0000313" key="14">
    <source>
        <dbReference type="Proteomes" id="UP000007799"/>
    </source>
</evidence>
<dbReference type="GO" id="GO:0005829">
    <property type="term" value="C:cytosol"/>
    <property type="evidence" value="ECO:0007669"/>
    <property type="project" value="TreeGrafter"/>
</dbReference>
<dbReference type="RefSeq" id="XP_004998118.1">
    <property type="nucleotide sequence ID" value="XM_004998061.1"/>
</dbReference>
<keyword evidence="4" id="KW-0949">S-adenosyl-L-methionine</keyword>
<dbReference type="PROSITE" id="PS51918">
    <property type="entry name" value="RADICAL_SAM"/>
    <property type="match status" value="1"/>
</dbReference>
<dbReference type="SFLD" id="SFLDS00029">
    <property type="entry name" value="Radical_SAM"/>
    <property type="match status" value="1"/>
</dbReference>
<evidence type="ECO:0000259" key="10">
    <source>
        <dbReference type="PROSITE" id="PS50926"/>
    </source>
</evidence>
<dbReference type="GO" id="GO:0035597">
    <property type="term" value="F:tRNA-2-methylthio-N(6)-dimethylallyladenosine(37) synthase activity"/>
    <property type="evidence" value="ECO:0007669"/>
    <property type="project" value="TreeGrafter"/>
</dbReference>
<dbReference type="SFLD" id="SFLDF00413">
    <property type="entry name" value="CDK5RAP1"/>
    <property type="match status" value="1"/>
</dbReference>
<dbReference type="KEGG" id="sre:PTSG_00650"/>
<dbReference type="SUPFAM" id="SSF102114">
    <property type="entry name" value="Radical SAM enzymes"/>
    <property type="match status" value="1"/>
</dbReference>
<dbReference type="InterPro" id="IPR023404">
    <property type="entry name" value="rSAM_horseshoe"/>
</dbReference>
<feature type="chain" id="PRO_5012700412" evidence="9">
    <location>
        <begin position="16"/>
        <end position="632"/>
    </location>
</feature>
<dbReference type="InterPro" id="IPR002792">
    <property type="entry name" value="TRAM_dom"/>
</dbReference>
<dbReference type="InterPro" id="IPR006638">
    <property type="entry name" value="Elp3/MiaA/NifB-like_rSAM"/>
</dbReference>
<evidence type="ECO:0000256" key="2">
    <source>
        <dbReference type="ARBA" id="ARBA00009815"/>
    </source>
</evidence>
<keyword evidence="14" id="KW-1185">Reference proteome</keyword>
<keyword evidence="7" id="KW-0411">Iron-sulfur</keyword>
<dbReference type="InParanoid" id="F2TX33"/>
<dbReference type="OMA" id="CEHFHIP"/>
<keyword evidence="3" id="KW-0004">4Fe-4S</keyword>
<evidence type="ECO:0000256" key="5">
    <source>
        <dbReference type="ARBA" id="ARBA00022723"/>
    </source>
</evidence>
<dbReference type="SMART" id="SM00729">
    <property type="entry name" value="Elp3"/>
    <property type="match status" value="1"/>
</dbReference>
<keyword evidence="6" id="KW-0408">Iron</keyword>
<evidence type="ECO:0000256" key="9">
    <source>
        <dbReference type="SAM" id="SignalP"/>
    </source>
</evidence>
<dbReference type="FunCoup" id="F2TX33">
    <property type="interactions" value="1115"/>
</dbReference>
<dbReference type="GO" id="GO:0051539">
    <property type="term" value="F:4 iron, 4 sulfur cluster binding"/>
    <property type="evidence" value="ECO:0007669"/>
    <property type="project" value="UniProtKB-KW"/>
</dbReference>
<dbReference type="OrthoDB" id="190098at2759"/>
<dbReference type="SFLD" id="SFLDF00273">
    <property type="entry name" value="(dimethylallyl)adenosine_tRNA"/>
    <property type="match status" value="1"/>
</dbReference>
<dbReference type="InterPro" id="IPR020612">
    <property type="entry name" value="Methylthiotransferase_CS"/>
</dbReference>
<dbReference type="eggNOG" id="KOG2492">
    <property type="taxonomic scope" value="Eukaryota"/>
</dbReference>
<dbReference type="InterPro" id="IPR013848">
    <property type="entry name" value="Methylthiotransferase_N"/>
</dbReference>
<dbReference type="AlphaFoldDB" id="F2TX33"/>
<protein>
    <submittedName>
        <fullName evidence="13">CDK5 regulatory subunit-associated protein 1</fullName>
    </submittedName>
</protein>
<dbReference type="GO" id="GO:0060255">
    <property type="term" value="P:regulation of macromolecule metabolic process"/>
    <property type="evidence" value="ECO:0007669"/>
    <property type="project" value="UniProtKB-ARBA"/>
</dbReference>